<dbReference type="Proteomes" id="UP001595868">
    <property type="component" value="Unassembled WGS sequence"/>
</dbReference>
<proteinExistence type="predicted"/>
<reference evidence="2" key="1">
    <citation type="journal article" date="2019" name="Int. J. Syst. Evol. Microbiol.">
        <title>The Global Catalogue of Microorganisms (GCM) 10K type strain sequencing project: providing services to taxonomists for standard genome sequencing and annotation.</title>
        <authorList>
            <consortium name="The Broad Institute Genomics Platform"/>
            <consortium name="The Broad Institute Genome Sequencing Center for Infectious Disease"/>
            <person name="Wu L."/>
            <person name="Ma J."/>
        </authorList>
    </citation>
    <scope>NUCLEOTIDE SEQUENCE [LARGE SCALE GENOMIC DNA]</scope>
    <source>
        <strain evidence="2">2902at01</strain>
    </source>
</reference>
<evidence type="ECO:0000313" key="2">
    <source>
        <dbReference type="Proteomes" id="UP001595868"/>
    </source>
</evidence>
<protein>
    <recommendedName>
        <fullName evidence="3">Ig-like domain (Group 3)</fullName>
    </recommendedName>
</protein>
<evidence type="ECO:0000313" key="1">
    <source>
        <dbReference type="EMBL" id="MFC4109543.1"/>
    </source>
</evidence>
<sequence>MDDDRSGPAALKVTFQYTVGGATPTVSMASVGKNAFRGTLGPLKMPKSSTRIPVRVTATDAAGNSATSASPVYVTLYNYCTPG</sequence>
<dbReference type="RefSeq" id="WP_377551012.1">
    <property type="nucleotide sequence ID" value="NZ_JBHSBN010000025.1"/>
</dbReference>
<gene>
    <name evidence="1" type="ORF">ACFOX0_26875</name>
</gene>
<organism evidence="1 2">
    <name type="scientific">Micromonospora zhanjiangensis</name>
    <dbReference type="NCBI Taxonomy" id="1522057"/>
    <lineage>
        <taxon>Bacteria</taxon>
        <taxon>Bacillati</taxon>
        <taxon>Actinomycetota</taxon>
        <taxon>Actinomycetes</taxon>
        <taxon>Micromonosporales</taxon>
        <taxon>Micromonosporaceae</taxon>
        <taxon>Micromonospora</taxon>
    </lineage>
</organism>
<accession>A0ABV8KU67</accession>
<keyword evidence="2" id="KW-1185">Reference proteome</keyword>
<dbReference type="EMBL" id="JBHSBN010000025">
    <property type="protein sequence ID" value="MFC4109543.1"/>
    <property type="molecule type" value="Genomic_DNA"/>
</dbReference>
<evidence type="ECO:0008006" key="3">
    <source>
        <dbReference type="Google" id="ProtNLM"/>
    </source>
</evidence>
<comment type="caution">
    <text evidence="1">The sequence shown here is derived from an EMBL/GenBank/DDBJ whole genome shotgun (WGS) entry which is preliminary data.</text>
</comment>
<name>A0ABV8KU67_9ACTN</name>